<name>A0A183F1L0_9BILA</name>
<dbReference type="AlphaFoldDB" id="A0A183F1L0"/>
<dbReference type="WBParaSite" id="GPUH_0002713101-mRNA-1">
    <property type="protein sequence ID" value="GPUH_0002713101-mRNA-1"/>
    <property type="gene ID" value="GPUH_0002713101"/>
</dbReference>
<evidence type="ECO:0000256" key="1">
    <source>
        <dbReference type="SAM" id="MobiDB-lite"/>
    </source>
</evidence>
<proteinExistence type="predicted"/>
<sequence>LIFTSLILGGESQMSTRPRRVHKAPQRYGDYVEEPSKSSARTRHTDIRYPESDDGEESDRNEGRRRTHSSSSKKKNVEENVAEEQEETNDEEENRDSIFANEEMDDMEE</sequence>
<protein>
    <submittedName>
        <fullName evidence="2">RNA-binding protein 39</fullName>
    </submittedName>
</protein>
<reference evidence="2" key="1">
    <citation type="submission" date="2016-06" db="UniProtKB">
        <authorList>
            <consortium name="WormBaseParasite"/>
        </authorList>
    </citation>
    <scope>IDENTIFICATION</scope>
</reference>
<feature type="compositionally biased region" description="Basic residues" evidence="1">
    <location>
        <begin position="65"/>
        <end position="74"/>
    </location>
</feature>
<feature type="compositionally biased region" description="Acidic residues" evidence="1">
    <location>
        <begin position="80"/>
        <end position="94"/>
    </location>
</feature>
<accession>A0A183F1L0</accession>
<organism evidence="2">
    <name type="scientific">Gongylonema pulchrum</name>
    <dbReference type="NCBI Taxonomy" id="637853"/>
    <lineage>
        <taxon>Eukaryota</taxon>
        <taxon>Metazoa</taxon>
        <taxon>Ecdysozoa</taxon>
        <taxon>Nematoda</taxon>
        <taxon>Chromadorea</taxon>
        <taxon>Rhabditida</taxon>
        <taxon>Spirurina</taxon>
        <taxon>Spiruromorpha</taxon>
        <taxon>Spiruroidea</taxon>
        <taxon>Gongylonematidae</taxon>
        <taxon>Gongylonema</taxon>
    </lineage>
</organism>
<feature type="region of interest" description="Disordered" evidence="1">
    <location>
        <begin position="1"/>
        <end position="109"/>
    </location>
</feature>
<evidence type="ECO:0000313" key="2">
    <source>
        <dbReference type="WBParaSite" id="GPUH_0002713101-mRNA-1"/>
    </source>
</evidence>